<evidence type="ECO:0000259" key="13">
    <source>
        <dbReference type="Pfam" id="PF09084"/>
    </source>
</evidence>
<proteinExistence type="inferred from homology"/>
<evidence type="ECO:0000256" key="12">
    <source>
        <dbReference type="SAM" id="SignalP"/>
    </source>
</evidence>
<evidence type="ECO:0000256" key="8">
    <source>
        <dbReference type="ARBA" id="ARBA00022977"/>
    </source>
</evidence>
<dbReference type="EMBL" id="JBHTII010000001">
    <property type="protein sequence ID" value="MFD0790522.1"/>
    <property type="molecule type" value="Genomic_DNA"/>
</dbReference>
<comment type="similarity">
    <text evidence="3">Belongs to the NMT1/THI5 family.</text>
</comment>
<dbReference type="PANTHER" id="PTHR31528:SF1">
    <property type="entry name" value="4-AMINO-5-HYDROXYMETHYL-2-METHYLPYRIMIDINE PHOSPHATE SYNTHASE THI11-RELATED"/>
    <property type="match status" value="1"/>
</dbReference>
<keyword evidence="9" id="KW-0408">Iron</keyword>
<protein>
    <recommendedName>
        <fullName evidence="10">Thiamine pyrimidine synthase</fullName>
    </recommendedName>
</protein>
<feature type="chain" id="PRO_5047226409" description="Thiamine pyrimidine synthase" evidence="12">
    <location>
        <begin position="24"/>
        <end position="391"/>
    </location>
</feature>
<feature type="domain" description="SsuA/THI5-like" evidence="13">
    <location>
        <begin position="57"/>
        <end position="281"/>
    </location>
</feature>
<keyword evidence="15" id="KW-1185">Reference proteome</keyword>
<keyword evidence="8" id="KW-0784">Thiamine biosynthesis</keyword>
<comment type="function">
    <text evidence="1">Responsible for the formation of the pyrimidine heterocycle in the thiamine biosynthesis pathway. Catalyzes the formation of hydroxymethylpyrimidine phosphate (HMP-P) from histidine and pyridoxal phosphate (PLP). The protein uses PLP and the active site histidine to form HMP-P, generating an inactive enzyme. The enzyme can only undergo a single turnover, which suggests it is a suicide enzyme.</text>
</comment>
<accession>A0ABW3AHW6</accession>
<dbReference type="InterPro" id="IPR015168">
    <property type="entry name" value="SsuA/THI5"/>
</dbReference>
<evidence type="ECO:0000313" key="14">
    <source>
        <dbReference type="EMBL" id="MFD0790522.1"/>
    </source>
</evidence>
<dbReference type="Pfam" id="PF09084">
    <property type="entry name" value="NMT1"/>
    <property type="match status" value="1"/>
</dbReference>
<evidence type="ECO:0000256" key="9">
    <source>
        <dbReference type="ARBA" id="ARBA00023004"/>
    </source>
</evidence>
<keyword evidence="7" id="KW-0663">Pyridoxal phosphate</keyword>
<evidence type="ECO:0000256" key="11">
    <source>
        <dbReference type="ARBA" id="ARBA00048179"/>
    </source>
</evidence>
<feature type="signal peptide" evidence="12">
    <location>
        <begin position="1"/>
        <end position="23"/>
    </location>
</feature>
<evidence type="ECO:0000256" key="2">
    <source>
        <dbReference type="ARBA" id="ARBA00004948"/>
    </source>
</evidence>
<dbReference type="PROSITE" id="PS51257">
    <property type="entry name" value="PROKAR_LIPOPROTEIN"/>
    <property type="match status" value="1"/>
</dbReference>
<dbReference type="InterPro" id="IPR027939">
    <property type="entry name" value="NMT1/THI5"/>
</dbReference>
<evidence type="ECO:0000256" key="3">
    <source>
        <dbReference type="ARBA" id="ARBA00009406"/>
    </source>
</evidence>
<keyword evidence="6" id="KW-0479">Metal-binding</keyword>
<evidence type="ECO:0000256" key="7">
    <source>
        <dbReference type="ARBA" id="ARBA00022898"/>
    </source>
</evidence>
<evidence type="ECO:0000256" key="4">
    <source>
        <dbReference type="ARBA" id="ARBA00011738"/>
    </source>
</evidence>
<evidence type="ECO:0000256" key="6">
    <source>
        <dbReference type="ARBA" id="ARBA00022723"/>
    </source>
</evidence>
<organism evidence="14 15">
    <name type="scientific">Microbacterium insulae</name>
    <dbReference type="NCBI Taxonomy" id="483014"/>
    <lineage>
        <taxon>Bacteria</taxon>
        <taxon>Bacillati</taxon>
        <taxon>Actinomycetota</taxon>
        <taxon>Actinomycetes</taxon>
        <taxon>Micrococcales</taxon>
        <taxon>Microbacteriaceae</taxon>
        <taxon>Microbacterium</taxon>
    </lineage>
</organism>
<sequence>MRHSTGRGLAAASVFTITALALAGCAGSSDPDTDGGGDEDFEPLTSVSLQLQWLPQAQFAGYYVALDQGYFEEEGFDDVEIVPSGGDIVPQDALVAGDVDFAIAWVPKVLGTLEATGVELTDIAQVFQESGTLQVSWKGDGVESVADFEGKRIGSWGFGNEWEIFAAMAAEGLDASTVSITTQDFSMNALLDRDVDAAQAMTYNEWAQILEVVDPDTGELYQPEDFDVVSYQDTEGAMLQDAIWADTQRLADDPAYADAAVRFLKAVTKGWIFARDNPEEAAAIVYDIASNAEAAFPVGPVHQLWQMNEVNKLIWTGADFGIVDQAAWDKTVAGALSAKNQDGLELITTEPADSAYSNEYIEQALAELEEEGVEVGGEYTPIDVELTEGGQ</sequence>
<keyword evidence="12" id="KW-0732">Signal</keyword>
<dbReference type="Gene3D" id="3.40.190.10">
    <property type="entry name" value="Periplasmic binding protein-like II"/>
    <property type="match status" value="2"/>
</dbReference>
<evidence type="ECO:0000256" key="1">
    <source>
        <dbReference type="ARBA" id="ARBA00003469"/>
    </source>
</evidence>
<gene>
    <name evidence="14" type="ORF">ACFQ0P_08935</name>
</gene>
<comment type="caution">
    <text evidence="14">The sequence shown here is derived from an EMBL/GenBank/DDBJ whole genome shotgun (WGS) entry which is preliminary data.</text>
</comment>
<dbReference type="Proteomes" id="UP001597055">
    <property type="component" value="Unassembled WGS sequence"/>
</dbReference>
<comment type="pathway">
    <text evidence="2">Cofactor biosynthesis; thiamine diphosphate biosynthesis.</text>
</comment>
<dbReference type="RefSeq" id="WP_204978371.1">
    <property type="nucleotide sequence ID" value="NZ_JBHTII010000001.1"/>
</dbReference>
<comment type="catalytic activity">
    <reaction evidence="11">
        <text>N(6)-(pyridoxal phosphate)-L-lysyl-[4-amino-5-hydroxymethyl-2-methylpyrimidine phosphate synthase] + L-histidyl-[4-amino-5-hydroxymethyl-2-methylpyrimidine phosphate synthase] + 2 Fe(3+) + 4 H2O = L-lysyl-[4-amino-5-hydroxymethyl-2-methylpyrimidine phosphate synthase] + (2S)-2-amino-5-hydroxy-4-oxopentanoyl-[4-amino-5-hydroxymethyl-2-methylpyrimidine phosphate synthase] + 4-amino-2-methyl-5-(phosphooxymethyl)pyrimidine + 3-oxopropanoate + 2 Fe(2+) + 2 H(+)</text>
        <dbReference type="Rhea" id="RHEA:65756"/>
        <dbReference type="Rhea" id="RHEA-COMP:16892"/>
        <dbReference type="Rhea" id="RHEA-COMP:16893"/>
        <dbReference type="Rhea" id="RHEA-COMP:16894"/>
        <dbReference type="Rhea" id="RHEA-COMP:16895"/>
        <dbReference type="ChEBI" id="CHEBI:15377"/>
        <dbReference type="ChEBI" id="CHEBI:15378"/>
        <dbReference type="ChEBI" id="CHEBI:29033"/>
        <dbReference type="ChEBI" id="CHEBI:29034"/>
        <dbReference type="ChEBI" id="CHEBI:29969"/>
        <dbReference type="ChEBI" id="CHEBI:29979"/>
        <dbReference type="ChEBI" id="CHEBI:33190"/>
        <dbReference type="ChEBI" id="CHEBI:58354"/>
        <dbReference type="ChEBI" id="CHEBI:143915"/>
        <dbReference type="ChEBI" id="CHEBI:157692"/>
    </reaction>
    <physiologicalReaction direction="left-to-right" evidence="11">
        <dbReference type="Rhea" id="RHEA:65757"/>
    </physiologicalReaction>
</comment>
<comment type="subunit">
    <text evidence="4">Homodimer.</text>
</comment>
<reference evidence="15" key="1">
    <citation type="journal article" date="2019" name="Int. J. Syst. Evol. Microbiol.">
        <title>The Global Catalogue of Microorganisms (GCM) 10K type strain sequencing project: providing services to taxonomists for standard genome sequencing and annotation.</title>
        <authorList>
            <consortium name="The Broad Institute Genomics Platform"/>
            <consortium name="The Broad Institute Genome Sequencing Center for Infectious Disease"/>
            <person name="Wu L."/>
            <person name="Ma J."/>
        </authorList>
    </citation>
    <scope>NUCLEOTIDE SEQUENCE [LARGE SCALE GENOMIC DNA]</scope>
    <source>
        <strain evidence="15">CCUG 54523</strain>
    </source>
</reference>
<name>A0ABW3AHW6_9MICO</name>
<keyword evidence="5" id="KW-0808">Transferase</keyword>
<dbReference type="SUPFAM" id="SSF53850">
    <property type="entry name" value="Periplasmic binding protein-like II"/>
    <property type="match status" value="1"/>
</dbReference>
<evidence type="ECO:0000256" key="5">
    <source>
        <dbReference type="ARBA" id="ARBA00022679"/>
    </source>
</evidence>
<evidence type="ECO:0000313" key="15">
    <source>
        <dbReference type="Proteomes" id="UP001597055"/>
    </source>
</evidence>
<evidence type="ECO:0000256" key="10">
    <source>
        <dbReference type="ARBA" id="ARBA00033171"/>
    </source>
</evidence>
<dbReference type="PANTHER" id="PTHR31528">
    <property type="entry name" value="4-AMINO-5-HYDROXYMETHYL-2-METHYLPYRIMIDINE PHOSPHATE SYNTHASE THI11-RELATED"/>
    <property type="match status" value="1"/>
</dbReference>